<dbReference type="GO" id="GO:0016567">
    <property type="term" value="P:protein ubiquitination"/>
    <property type="evidence" value="ECO:0007669"/>
    <property type="project" value="TreeGrafter"/>
</dbReference>
<evidence type="ECO:0000256" key="2">
    <source>
        <dbReference type="ARBA" id="ARBA00022771"/>
    </source>
</evidence>
<dbReference type="CDD" id="cd23123">
    <property type="entry name" value="RING-H2_RHA2B"/>
    <property type="match status" value="1"/>
</dbReference>
<keyword evidence="7" id="KW-1185">Reference proteome</keyword>
<dbReference type="SMART" id="SM00184">
    <property type="entry name" value="RING"/>
    <property type="match status" value="1"/>
</dbReference>
<accession>A0A5C7HJU7</accession>
<reference evidence="7" key="1">
    <citation type="journal article" date="2019" name="Gigascience">
        <title>De novo genome assembly of the endangered Acer yangbiense, a plant species with extremely small populations endemic to Yunnan Province, China.</title>
        <authorList>
            <person name="Yang J."/>
            <person name="Wariss H.M."/>
            <person name="Tao L."/>
            <person name="Zhang R."/>
            <person name="Yun Q."/>
            <person name="Hollingsworth P."/>
            <person name="Dao Z."/>
            <person name="Luo G."/>
            <person name="Guo H."/>
            <person name="Ma Y."/>
            <person name="Sun W."/>
        </authorList>
    </citation>
    <scope>NUCLEOTIDE SEQUENCE [LARGE SCALE GENOMIC DNA]</scope>
    <source>
        <strain evidence="7">cv. Malutang</strain>
    </source>
</reference>
<keyword evidence="1" id="KW-0479">Metal-binding</keyword>
<organism evidence="6 7">
    <name type="scientific">Acer yangbiense</name>
    <dbReference type="NCBI Taxonomy" id="1000413"/>
    <lineage>
        <taxon>Eukaryota</taxon>
        <taxon>Viridiplantae</taxon>
        <taxon>Streptophyta</taxon>
        <taxon>Embryophyta</taxon>
        <taxon>Tracheophyta</taxon>
        <taxon>Spermatophyta</taxon>
        <taxon>Magnoliopsida</taxon>
        <taxon>eudicotyledons</taxon>
        <taxon>Gunneridae</taxon>
        <taxon>Pentapetalae</taxon>
        <taxon>rosids</taxon>
        <taxon>malvids</taxon>
        <taxon>Sapindales</taxon>
        <taxon>Sapindaceae</taxon>
        <taxon>Hippocastanoideae</taxon>
        <taxon>Acereae</taxon>
        <taxon>Acer</taxon>
    </lineage>
</organism>
<evidence type="ECO:0000256" key="3">
    <source>
        <dbReference type="ARBA" id="ARBA00022833"/>
    </source>
</evidence>
<feature type="domain" description="RING-type" evidence="5">
    <location>
        <begin position="156"/>
        <end position="198"/>
    </location>
</feature>
<dbReference type="InterPro" id="IPR013083">
    <property type="entry name" value="Znf_RING/FYVE/PHD"/>
</dbReference>
<evidence type="ECO:0000313" key="6">
    <source>
        <dbReference type="EMBL" id="TXG57283.1"/>
    </source>
</evidence>
<proteinExistence type="predicted"/>
<dbReference type="EMBL" id="VAHF01000008">
    <property type="protein sequence ID" value="TXG57283.1"/>
    <property type="molecule type" value="Genomic_DNA"/>
</dbReference>
<keyword evidence="2 4" id="KW-0863">Zinc-finger</keyword>
<dbReference type="SUPFAM" id="SSF57850">
    <property type="entry name" value="RING/U-box"/>
    <property type="match status" value="1"/>
</dbReference>
<dbReference type="Proteomes" id="UP000323000">
    <property type="component" value="Chromosome 8"/>
</dbReference>
<evidence type="ECO:0000256" key="1">
    <source>
        <dbReference type="ARBA" id="ARBA00022723"/>
    </source>
</evidence>
<keyword evidence="3" id="KW-0862">Zinc</keyword>
<sequence>MRELVELIAHLQLRACIRQALEHHKQAGYTRARQALAWNKGLVPDGECSGAQCGSSQMGLQGQLNDVSSDSIPLLLVALVANFIANLRSFLLSFFHFMGLTRFDPEHIDPAGLVGHQVGSGLAGLIVLAEQLNLNRMFSYRYSSTGSASSACGGDCVVCLCKLRDGDQVRRLECRHVFHKECFDGWLDHLNFNCPLCRSSLLSDEHVLGTRRRVGGDLVEWFSLH</sequence>
<gene>
    <name evidence="6" type="ORF">EZV62_018596</name>
</gene>
<dbReference type="GO" id="GO:0061630">
    <property type="term" value="F:ubiquitin protein ligase activity"/>
    <property type="evidence" value="ECO:0007669"/>
    <property type="project" value="TreeGrafter"/>
</dbReference>
<dbReference type="InterPro" id="IPR001841">
    <property type="entry name" value="Znf_RING"/>
</dbReference>
<dbReference type="Pfam" id="PF13639">
    <property type="entry name" value="zf-RING_2"/>
    <property type="match status" value="1"/>
</dbReference>
<protein>
    <recommendedName>
        <fullName evidence="5">RING-type domain-containing protein</fullName>
    </recommendedName>
</protein>
<evidence type="ECO:0000313" key="7">
    <source>
        <dbReference type="Proteomes" id="UP000323000"/>
    </source>
</evidence>
<comment type="caution">
    <text evidence="6">The sequence shown here is derived from an EMBL/GenBank/DDBJ whole genome shotgun (WGS) entry which is preliminary data.</text>
</comment>
<dbReference type="PANTHER" id="PTHR45969">
    <property type="entry name" value="RING ZINC FINGER PROTEIN-RELATED"/>
    <property type="match status" value="1"/>
</dbReference>
<dbReference type="PROSITE" id="PS50089">
    <property type="entry name" value="ZF_RING_2"/>
    <property type="match status" value="1"/>
</dbReference>
<dbReference type="GO" id="GO:0008270">
    <property type="term" value="F:zinc ion binding"/>
    <property type="evidence" value="ECO:0007669"/>
    <property type="project" value="UniProtKB-KW"/>
</dbReference>
<evidence type="ECO:0000256" key="4">
    <source>
        <dbReference type="PROSITE-ProRule" id="PRU00175"/>
    </source>
</evidence>
<dbReference type="Gene3D" id="3.30.40.10">
    <property type="entry name" value="Zinc/RING finger domain, C3HC4 (zinc finger)"/>
    <property type="match status" value="1"/>
</dbReference>
<evidence type="ECO:0000259" key="5">
    <source>
        <dbReference type="PROSITE" id="PS50089"/>
    </source>
</evidence>
<dbReference type="AlphaFoldDB" id="A0A5C7HJU7"/>
<dbReference type="OrthoDB" id="8062037at2759"/>
<dbReference type="PANTHER" id="PTHR45969:SF5">
    <property type="entry name" value="E3 UBIQUITIN-PROTEIN LIGASE RHA2A"/>
    <property type="match status" value="1"/>
</dbReference>
<name>A0A5C7HJU7_9ROSI</name>